<keyword evidence="10" id="KW-1133">Transmembrane helix</keyword>
<evidence type="ECO:0000256" key="1">
    <source>
        <dbReference type="ARBA" id="ARBA00003195"/>
    </source>
</evidence>
<keyword evidence="5" id="KW-0813">Transport</keyword>
<keyword evidence="12" id="KW-0472">Membrane</keyword>
<evidence type="ECO:0000256" key="3">
    <source>
        <dbReference type="ARBA" id="ARBA00005667"/>
    </source>
</evidence>
<dbReference type="GO" id="GO:0032981">
    <property type="term" value="P:mitochondrial respiratory chain complex I assembly"/>
    <property type="evidence" value="ECO:0007669"/>
    <property type="project" value="TreeGrafter"/>
</dbReference>
<evidence type="ECO:0000256" key="5">
    <source>
        <dbReference type="ARBA" id="ARBA00022448"/>
    </source>
</evidence>
<keyword evidence="16" id="KW-1185">Reference proteome</keyword>
<dbReference type="Proteomes" id="UP000792457">
    <property type="component" value="Unassembled WGS sequence"/>
</dbReference>
<evidence type="ECO:0000313" key="16">
    <source>
        <dbReference type="Proteomes" id="UP000792457"/>
    </source>
</evidence>
<comment type="subcellular location">
    <subcellularLocation>
        <location evidence="2">Mitochondrion inner membrane</location>
        <topology evidence="2">Single-pass membrane protein</topology>
        <orientation evidence="2">Matrix side</orientation>
    </subcellularLocation>
</comment>
<keyword evidence="8" id="KW-0999">Mitochondrion inner membrane</keyword>
<dbReference type="Pfam" id="PF08122">
    <property type="entry name" value="NDUF_B12"/>
    <property type="match status" value="1"/>
</dbReference>
<evidence type="ECO:0000256" key="14">
    <source>
        <dbReference type="ARBA" id="ARBA00032688"/>
    </source>
</evidence>
<dbReference type="PANTHER" id="PTHR15082:SF2">
    <property type="entry name" value="NADH DEHYDROGENASE [UBIQUINONE] 1 BETA SUBCOMPLEX SUBUNIT 3"/>
    <property type="match status" value="1"/>
</dbReference>
<keyword evidence="6" id="KW-0679">Respiratory chain</keyword>
<gene>
    <name evidence="15" type="ORF">J437_LFUL012650</name>
</gene>
<evidence type="ECO:0000256" key="10">
    <source>
        <dbReference type="ARBA" id="ARBA00022989"/>
    </source>
</evidence>
<sequence>MGGDHGHGHHKPYEIPDYKIYKVEDVPELNSLQQTLAKRGLRDPWLRNEVWRYNPKYFGTHAGRFKQFFFRGFKWGFGAFVATIAIETLWEKVSPSSHGHGHH</sequence>
<evidence type="ECO:0000313" key="15">
    <source>
        <dbReference type="EMBL" id="KAG8232846.1"/>
    </source>
</evidence>
<organism evidence="15 16">
    <name type="scientific">Ladona fulva</name>
    <name type="common">Scarce chaser dragonfly</name>
    <name type="synonym">Libellula fulva</name>
    <dbReference type="NCBI Taxonomy" id="123851"/>
    <lineage>
        <taxon>Eukaryota</taxon>
        <taxon>Metazoa</taxon>
        <taxon>Ecdysozoa</taxon>
        <taxon>Arthropoda</taxon>
        <taxon>Hexapoda</taxon>
        <taxon>Insecta</taxon>
        <taxon>Pterygota</taxon>
        <taxon>Palaeoptera</taxon>
        <taxon>Odonata</taxon>
        <taxon>Epiprocta</taxon>
        <taxon>Anisoptera</taxon>
        <taxon>Libelluloidea</taxon>
        <taxon>Libellulidae</taxon>
        <taxon>Ladona</taxon>
    </lineage>
</organism>
<accession>A0A8K0KCZ9</accession>
<keyword evidence="9" id="KW-0249">Electron transport</keyword>
<dbReference type="OrthoDB" id="521512at2759"/>
<dbReference type="GO" id="GO:0005743">
    <property type="term" value="C:mitochondrial inner membrane"/>
    <property type="evidence" value="ECO:0007669"/>
    <property type="project" value="UniProtKB-SubCell"/>
</dbReference>
<evidence type="ECO:0000256" key="7">
    <source>
        <dbReference type="ARBA" id="ARBA00022692"/>
    </source>
</evidence>
<evidence type="ECO:0000256" key="6">
    <source>
        <dbReference type="ARBA" id="ARBA00022660"/>
    </source>
</evidence>
<keyword evidence="11" id="KW-0496">Mitochondrion</keyword>
<dbReference type="AlphaFoldDB" id="A0A8K0KCZ9"/>
<dbReference type="GO" id="GO:0022900">
    <property type="term" value="P:electron transport chain"/>
    <property type="evidence" value="ECO:0007669"/>
    <property type="project" value="InterPro"/>
</dbReference>
<comment type="similarity">
    <text evidence="3">Belongs to the complex I NDUFB3 subunit family.</text>
</comment>
<comment type="caution">
    <text evidence="15">The sequence shown here is derived from an EMBL/GenBank/DDBJ whole genome shotgun (WGS) entry which is preliminary data.</text>
</comment>
<dbReference type="EMBL" id="KZ308661">
    <property type="protein sequence ID" value="KAG8232846.1"/>
    <property type="molecule type" value="Genomic_DNA"/>
</dbReference>
<reference evidence="15" key="1">
    <citation type="submission" date="2013-04" db="EMBL/GenBank/DDBJ databases">
        <authorList>
            <person name="Qu J."/>
            <person name="Murali S.C."/>
            <person name="Bandaranaike D."/>
            <person name="Bellair M."/>
            <person name="Blankenburg K."/>
            <person name="Chao H."/>
            <person name="Dinh H."/>
            <person name="Doddapaneni H."/>
            <person name="Downs B."/>
            <person name="Dugan-Rocha S."/>
            <person name="Elkadiri S."/>
            <person name="Gnanaolivu R.D."/>
            <person name="Hernandez B."/>
            <person name="Javaid M."/>
            <person name="Jayaseelan J.C."/>
            <person name="Lee S."/>
            <person name="Li M."/>
            <person name="Ming W."/>
            <person name="Munidasa M."/>
            <person name="Muniz J."/>
            <person name="Nguyen L."/>
            <person name="Ongeri F."/>
            <person name="Osuji N."/>
            <person name="Pu L.-L."/>
            <person name="Puazo M."/>
            <person name="Qu C."/>
            <person name="Quiroz J."/>
            <person name="Raj R."/>
            <person name="Weissenberger G."/>
            <person name="Xin Y."/>
            <person name="Zou X."/>
            <person name="Han Y."/>
            <person name="Richards S."/>
            <person name="Worley K."/>
            <person name="Muzny D."/>
            <person name="Gibbs R."/>
        </authorList>
    </citation>
    <scope>NUCLEOTIDE SEQUENCE</scope>
    <source>
        <strain evidence="15">Sampled in the wild</strain>
    </source>
</reference>
<protein>
    <recommendedName>
        <fullName evidence="4">NADH dehydrogenase [ubiquinone] 1 beta subcomplex subunit 3</fullName>
    </recommendedName>
    <alternativeName>
        <fullName evidence="13">Complex I-B12</fullName>
    </alternativeName>
    <alternativeName>
        <fullName evidence="14">NADH-ubiquinone oxidoreductase B12 subunit</fullName>
    </alternativeName>
</protein>
<reference evidence="15" key="2">
    <citation type="submission" date="2017-10" db="EMBL/GenBank/DDBJ databases">
        <title>Ladona fulva Genome sequencing and assembly.</title>
        <authorList>
            <person name="Murali S."/>
            <person name="Richards S."/>
            <person name="Bandaranaike D."/>
            <person name="Bellair M."/>
            <person name="Blankenburg K."/>
            <person name="Chao H."/>
            <person name="Dinh H."/>
            <person name="Doddapaneni H."/>
            <person name="Dugan-Rocha S."/>
            <person name="Elkadiri S."/>
            <person name="Gnanaolivu R."/>
            <person name="Hernandez B."/>
            <person name="Skinner E."/>
            <person name="Javaid M."/>
            <person name="Lee S."/>
            <person name="Li M."/>
            <person name="Ming W."/>
            <person name="Munidasa M."/>
            <person name="Muniz J."/>
            <person name="Nguyen L."/>
            <person name="Hughes D."/>
            <person name="Osuji N."/>
            <person name="Pu L.-L."/>
            <person name="Puazo M."/>
            <person name="Qu C."/>
            <person name="Quiroz J."/>
            <person name="Raj R."/>
            <person name="Weissenberger G."/>
            <person name="Xin Y."/>
            <person name="Zou X."/>
            <person name="Han Y."/>
            <person name="Worley K."/>
            <person name="Muzny D."/>
            <person name="Gibbs R."/>
        </authorList>
    </citation>
    <scope>NUCLEOTIDE SEQUENCE</scope>
    <source>
        <strain evidence="15">Sampled in the wild</strain>
    </source>
</reference>
<evidence type="ECO:0000256" key="11">
    <source>
        <dbReference type="ARBA" id="ARBA00023128"/>
    </source>
</evidence>
<keyword evidence="7" id="KW-0812">Transmembrane</keyword>
<evidence type="ECO:0000256" key="8">
    <source>
        <dbReference type="ARBA" id="ARBA00022792"/>
    </source>
</evidence>
<evidence type="ECO:0000256" key="4">
    <source>
        <dbReference type="ARBA" id="ARBA00018680"/>
    </source>
</evidence>
<evidence type="ECO:0000256" key="2">
    <source>
        <dbReference type="ARBA" id="ARBA00004298"/>
    </source>
</evidence>
<proteinExistence type="inferred from homology"/>
<name>A0A8K0KCZ9_LADFU</name>
<evidence type="ECO:0000256" key="9">
    <source>
        <dbReference type="ARBA" id="ARBA00022982"/>
    </source>
</evidence>
<evidence type="ECO:0000256" key="13">
    <source>
        <dbReference type="ARBA" id="ARBA00030217"/>
    </source>
</evidence>
<comment type="function">
    <text evidence="1">Accessory subunit of the mitochondrial membrane respiratory chain NADH dehydrogenase (Complex I), that is believed not to be involved in catalysis. Complex I functions in the transfer of electrons from NADH to the respiratory chain. The immediate electron acceptor for the enzyme is believed to be ubiquinone.</text>
</comment>
<evidence type="ECO:0000256" key="12">
    <source>
        <dbReference type="ARBA" id="ARBA00023136"/>
    </source>
</evidence>
<dbReference type="InterPro" id="IPR012576">
    <property type="entry name" value="NDUFB3"/>
</dbReference>
<dbReference type="PANTHER" id="PTHR15082">
    <property type="entry name" value="NADH-UBIQUINONE OXIDOREDUCTASE B12 SUBUNIT"/>
    <property type="match status" value="1"/>
</dbReference>